<keyword evidence="8 16" id="KW-0378">Hydrolase</keyword>
<keyword evidence="11 16" id="KW-0234">DNA repair</keyword>
<feature type="region of interest" description="Disordered" evidence="17">
    <location>
        <begin position="488"/>
        <end position="509"/>
    </location>
</feature>
<dbReference type="Gene3D" id="1.10.10.10">
    <property type="entry name" value="Winged helix-like DNA-binding domain superfamily/Winged helix DNA-binding domain"/>
    <property type="match status" value="1"/>
</dbReference>
<dbReference type="Pfam" id="PF14716">
    <property type="entry name" value="HHH_8"/>
    <property type="match status" value="1"/>
</dbReference>
<comment type="similarity">
    <text evidence="3 16">Belongs to the XPF family.</text>
</comment>
<dbReference type="CDD" id="cd21036">
    <property type="entry name" value="WH_MUS81"/>
    <property type="match status" value="1"/>
</dbReference>
<protein>
    <recommendedName>
        <fullName evidence="16">Crossover junction endonuclease MUS81</fullName>
        <ecNumber evidence="16">3.1.22.-</ecNumber>
    </recommendedName>
</protein>
<dbReference type="Proteomes" id="UP000224634">
    <property type="component" value="Unassembled WGS sequence"/>
</dbReference>
<proteinExistence type="inferred from homology"/>
<keyword evidence="12 16" id="KW-0539">Nucleus</keyword>
<dbReference type="Pfam" id="PF02732">
    <property type="entry name" value="ERCC4"/>
    <property type="match status" value="1"/>
</dbReference>
<keyword evidence="7 16" id="KW-0227">DNA damage</keyword>
<comment type="function">
    <text evidence="14 16">Interacts with EME1 to form a DNA structure-specific endonuclease with substrate preference for branched DNA structures with a 5'-end at the branch nick. Typical substrates include 3'-flap structures, D-loops, replication forks and nicked Holliday junctions. May be required in mitosis for the processing of stalled or collapsed replication fork intermediates. May be required in meiosis for the repair of meiosis-specific double strand breaks subsequent to single-end invasion (SEI).</text>
</comment>
<dbReference type="SUPFAM" id="SSF52980">
    <property type="entry name" value="Restriction endonuclease-like"/>
    <property type="match status" value="1"/>
</dbReference>
<evidence type="ECO:0000256" key="15">
    <source>
        <dbReference type="ARBA" id="ARBA00064962"/>
    </source>
</evidence>
<dbReference type="PANTHER" id="PTHR13451:SF0">
    <property type="entry name" value="CROSSOVER JUNCTION ENDONUCLEASE MUS81"/>
    <property type="match status" value="1"/>
</dbReference>
<evidence type="ECO:0000256" key="9">
    <source>
        <dbReference type="ARBA" id="ARBA00022842"/>
    </source>
</evidence>
<name>A0A2B7XBF4_POLH7</name>
<evidence type="ECO:0000256" key="6">
    <source>
        <dbReference type="ARBA" id="ARBA00022759"/>
    </source>
</evidence>
<evidence type="ECO:0000256" key="4">
    <source>
        <dbReference type="ARBA" id="ARBA00022722"/>
    </source>
</evidence>
<dbReference type="InterPro" id="IPR011335">
    <property type="entry name" value="Restrct_endonuc-II-like"/>
</dbReference>
<dbReference type="Gene3D" id="3.40.50.10130">
    <property type="match status" value="1"/>
</dbReference>
<dbReference type="AlphaFoldDB" id="A0A2B7XBF4"/>
<keyword evidence="6 16" id="KW-0255">Endonuclease</keyword>
<feature type="region of interest" description="Disordered" evidence="17">
    <location>
        <begin position="214"/>
        <end position="306"/>
    </location>
</feature>
<reference evidence="19 20" key="1">
    <citation type="submission" date="2017-10" db="EMBL/GenBank/DDBJ databases">
        <title>Comparative genomics in systemic dimorphic fungi from Ajellomycetaceae.</title>
        <authorList>
            <person name="Munoz J.F."/>
            <person name="Mcewen J.G."/>
            <person name="Clay O.K."/>
            <person name="Cuomo C.A."/>
        </authorList>
    </citation>
    <scope>NUCLEOTIDE SEQUENCE [LARGE SCALE GENOMIC DNA]</scope>
    <source>
        <strain evidence="19 20">UAMH7299</strain>
    </source>
</reference>
<dbReference type="PANTHER" id="PTHR13451">
    <property type="entry name" value="CLASS II CROSSOVER JUNCTION ENDONUCLEASE MUS81"/>
    <property type="match status" value="1"/>
</dbReference>
<feature type="compositionally biased region" description="Low complexity" evidence="17">
    <location>
        <begin position="492"/>
        <end position="506"/>
    </location>
</feature>
<dbReference type="FunFam" id="1.10.150.110:FF:000001">
    <property type="entry name" value="Putative Crossover junction endonuclease MUS81"/>
    <property type="match status" value="1"/>
</dbReference>
<dbReference type="GO" id="GO:0048257">
    <property type="term" value="F:3'-flap endonuclease activity"/>
    <property type="evidence" value="ECO:0007669"/>
    <property type="project" value="TreeGrafter"/>
</dbReference>
<keyword evidence="4 16" id="KW-0540">Nuclease</keyword>
<evidence type="ECO:0000313" key="19">
    <source>
        <dbReference type="EMBL" id="PGH06062.1"/>
    </source>
</evidence>
<dbReference type="InterPro" id="IPR047416">
    <property type="entry name" value="XPF_nuclease_Mus81"/>
</dbReference>
<evidence type="ECO:0000256" key="13">
    <source>
        <dbReference type="ARBA" id="ARBA00023254"/>
    </source>
</evidence>
<accession>A0A2B7XBF4</accession>
<comment type="subcellular location">
    <subcellularLocation>
        <location evidence="2 16">Nucleus</location>
    </subcellularLocation>
</comment>
<dbReference type="InterPro" id="IPR033309">
    <property type="entry name" value="Mus81"/>
</dbReference>
<feature type="compositionally biased region" description="Basic and acidic residues" evidence="17">
    <location>
        <begin position="256"/>
        <end position="268"/>
    </location>
</feature>
<dbReference type="GO" id="GO:0048476">
    <property type="term" value="C:Holliday junction resolvase complex"/>
    <property type="evidence" value="ECO:0007669"/>
    <property type="project" value="UniProtKB-UniRule"/>
</dbReference>
<feature type="region of interest" description="Disordered" evidence="17">
    <location>
        <begin position="76"/>
        <end position="115"/>
    </location>
</feature>
<dbReference type="GO" id="GO:0005634">
    <property type="term" value="C:nucleus"/>
    <property type="evidence" value="ECO:0007669"/>
    <property type="project" value="UniProtKB-SubCell"/>
</dbReference>
<comment type="subunit">
    <text evidence="15 16">Interacts with EME1.</text>
</comment>
<dbReference type="GO" id="GO:0003677">
    <property type="term" value="F:DNA binding"/>
    <property type="evidence" value="ECO:0007669"/>
    <property type="project" value="UniProtKB-UniRule"/>
</dbReference>
<dbReference type="InterPro" id="IPR006166">
    <property type="entry name" value="ERCC4_domain"/>
</dbReference>
<keyword evidence="5 16" id="KW-0479">Metal-binding</keyword>
<dbReference type="GO" id="GO:0046872">
    <property type="term" value="F:metal ion binding"/>
    <property type="evidence" value="ECO:0007669"/>
    <property type="project" value="UniProtKB-UniRule"/>
</dbReference>
<dbReference type="GO" id="GO:0000712">
    <property type="term" value="P:resolution of meiotic recombination intermediates"/>
    <property type="evidence" value="ECO:0007669"/>
    <property type="project" value="TreeGrafter"/>
</dbReference>
<sequence>MADATCANPLLLGWVKEWLDQARERSSKGANVYKKAYDSMKACPLTFNHPSEAQQLHGFGPKLCDRLTTKLKDYCAENGLPMPEPPHKATKRRGTNNGEDPTESQPAKKARKTKQYVPALRSGPYGLLLGLASLDEDAPIGLTKSELIELAQPHCDSSYTAPIDTSKFYTAWNSMKTLVQKEFVYEHGRPQRRYLLTEEGWEIAKGIKKTASLGESNVGQDSSDKPLAQERTAPTRRPLSPGRSSAPPPSGISQPRSRDLSSRHRLADFDDPDFLTIDSSPPAPVRPSRDNDASFFPEPRSQNDHTSLAALPFTPITLPPNSFTVELVLDNREVRAVRDRDYIANELSKKGITPIIRSLELGDALWVAKCKDSTFLARNGEEGDEVMLDWILERKRLDDLVGSIKDGRFHEQKFRLRRSGIQNVIYLIEEFSVTDSVTASGMRYQDAVASAIASTQVVNGYFVKKTTNLDDTIRYLVRMTSLLQSMYTPNQTTTTTTTTATSSSNTPHPRLSLIPSRHITSLQAYLQLLTQLRANSNPSTTIYTTTFATFSTLSSKSDMLSLRDVFLKMLMCTRGVTGDKALEIQRRWPTPREFVEAFEQFERGGSGGAGSSNAALDDMVFSQLGGLVGRKKVGKVLSKNIAEVWGQEGDG</sequence>
<dbReference type="InterPro" id="IPR010996">
    <property type="entry name" value="HHH_MUS81"/>
</dbReference>
<evidence type="ECO:0000313" key="20">
    <source>
        <dbReference type="Proteomes" id="UP000224634"/>
    </source>
</evidence>
<evidence type="ECO:0000256" key="12">
    <source>
        <dbReference type="ARBA" id="ARBA00023242"/>
    </source>
</evidence>
<feature type="domain" description="ERCC4" evidence="18">
    <location>
        <begin position="326"/>
        <end position="432"/>
    </location>
</feature>
<dbReference type="GO" id="GO:0008821">
    <property type="term" value="F:crossover junction DNA endonuclease activity"/>
    <property type="evidence" value="ECO:0007669"/>
    <property type="project" value="UniProtKB-UniRule"/>
</dbReference>
<dbReference type="GO" id="GO:0006308">
    <property type="term" value="P:DNA catabolic process"/>
    <property type="evidence" value="ECO:0007669"/>
    <property type="project" value="UniProtKB-UniRule"/>
</dbReference>
<dbReference type="Gene3D" id="1.10.150.670">
    <property type="entry name" value="Crossover junction endonuclease EME1, DNA-binding domain"/>
    <property type="match status" value="1"/>
</dbReference>
<dbReference type="FunFam" id="1.10.10.10:FF:000307">
    <property type="entry name" value="Crossover junction endonuclease MUS81"/>
    <property type="match status" value="1"/>
</dbReference>
<evidence type="ECO:0000256" key="16">
    <source>
        <dbReference type="RuleBase" id="RU369042"/>
    </source>
</evidence>
<evidence type="ECO:0000256" key="7">
    <source>
        <dbReference type="ARBA" id="ARBA00022763"/>
    </source>
</evidence>
<dbReference type="FunFam" id="3.40.50.10130:FF:000003">
    <property type="entry name" value="Crossover junction endonuclease MUS81"/>
    <property type="match status" value="1"/>
</dbReference>
<dbReference type="CDD" id="cd20074">
    <property type="entry name" value="XPF_nuclease_Mus81"/>
    <property type="match status" value="1"/>
</dbReference>
<evidence type="ECO:0000259" key="18">
    <source>
        <dbReference type="SMART" id="SM00891"/>
    </source>
</evidence>
<evidence type="ECO:0000256" key="1">
    <source>
        <dbReference type="ARBA" id="ARBA00001946"/>
    </source>
</evidence>
<dbReference type="SUPFAM" id="SSF47802">
    <property type="entry name" value="DNA polymerase beta, N-terminal domain-like"/>
    <property type="match status" value="1"/>
</dbReference>
<dbReference type="EMBL" id="PDNA01000182">
    <property type="protein sequence ID" value="PGH06062.1"/>
    <property type="molecule type" value="Genomic_DNA"/>
</dbReference>
<dbReference type="SMART" id="SM00891">
    <property type="entry name" value="ERCC4"/>
    <property type="match status" value="1"/>
</dbReference>
<keyword evidence="9 16" id="KW-0460">Magnesium</keyword>
<feature type="compositionally biased region" description="Low complexity" evidence="17">
    <location>
        <begin position="236"/>
        <end position="245"/>
    </location>
</feature>
<evidence type="ECO:0000256" key="3">
    <source>
        <dbReference type="ARBA" id="ARBA00010015"/>
    </source>
</evidence>
<evidence type="ECO:0000256" key="2">
    <source>
        <dbReference type="ARBA" id="ARBA00004123"/>
    </source>
</evidence>
<dbReference type="Pfam" id="PF21136">
    <property type="entry name" value="WHD_MUS81"/>
    <property type="match status" value="1"/>
</dbReference>
<comment type="cofactor">
    <cofactor evidence="1 16">
        <name>Mg(2+)</name>
        <dbReference type="ChEBI" id="CHEBI:18420"/>
    </cofactor>
</comment>
<dbReference type="EC" id="3.1.22.-" evidence="16"/>
<keyword evidence="13" id="KW-0469">Meiosis</keyword>
<feature type="compositionally biased region" description="Polar residues" evidence="17">
    <location>
        <begin position="95"/>
        <end position="105"/>
    </location>
</feature>
<dbReference type="InterPro" id="IPR027421">
    <property type="entry name" value="DNA_pol_lamdba_lyase_dom_sf"/>
</dbReference>
<dbReference type="GO" id="GO:0031297">
    <property type="term" value="P:replication fork processing"/>
    <property type="evidence" value="ECO:0007669"/>
    <property type="project" value="UniProtKB-ARBA"/>
</dbReference>
<dbReference type="InterPro" id="IPR036388">
    <property type="entry name" value="WH-like_DNA-bd_sf"/>
</dbReference>
<organism evidence="19 20">
    <name type="scientific">Polytolypa hystricis (strain UAMH7299)</name>
    <dbReference type="NCBI Taxonomy" id="1447883"/>
    <lineage>
        <taxon>Eukaryota</taxon>
        <taxon>Fungi</taxon>
        <taxon>Dikarya</taxon>
        <taxon>Ascomycota</taxon>
        <taxon>Pezizomycotina</taxon>
        <taxon>Eurotiomycetes</taxon>
        <taxon>Eurotiomycetidae</taxon>
        <taxon>Onygenales</taxon>
        <taxon>Onygenales incertae sedis</taxon>
        <taxon>Polytolypa</taxon>
    </lineage>
</organism>
<evidence type="ECO:0000256" key="10">
    <source>
        <dbReference type="ARBA" id="ARBA00023172"/>
    </source>
</evidence>
<gene>
    <name evidence="19" type="ORF">AJ80_08230</name>
</gene>
<evidence type="ECO:0000256" key="11">
    <source>
        <dbReference type="ARBA" id="ARBA00023204"/>
    </source>
</evidence>
<dbReference type="Gene3D" id="1.10.150.110">
    <property type="entry name" value="DNA polymerase beta, N-terminal domain-like"/>
    <property type="match status" value="1"/>
</dbReference>
<dbReference type="OrthoDB" id="5963188at2759"/>
<keyword evidence="10 16" id="KW-0233">DNA recombination</keyword>
<evidence type="ECO:0000256" key="17">
    <source>
        <dbReference type="SAM" id="MobiDB-lite"/>
    </source>
</evidence>
<comment type="caution">
    <text evidence="19">The sequence shown here is derived from an EMBL/GenBank/DDBJ whole genome shotgun (WGS) entry which is preliminary data.</text>
</comment>
<dbReference type="GO" id="GO:0031573">
    <property type="term" value="P:mitotic intra-S DNA damage checkpoint signaling"/>
    <property type="evidence" value="ECO:0007669"/>
    <property type="project" value="TreeGrafter"/>
</dbReference>
<dbReference type="STRING" id="1447883.A0A2B7XBF4"/>
<evidence type="ECO:0000256" key="5">
    <source>
        <dbReference type="ARBA" id="ARBA00022723"/>
    </source>
</evidence>
<dbReference type="InterPro" id="IPR047417">
    <property type="entry name" value="WHD_MUS81"/>
</dbReference>
<evidence type="ECO:0000256" key="8">
    <source>
        <dbReference type="ARBA" id="ARBA00022801"/>
    </source>
</evidence>
<evidence type="ECO:0000256" key="14">
    <source>
        <dbReference type="ARBA" id="ARBA00058015"/>
    </source>
</evidence>
<dbReference type="InterPro" id="IPR042530">
    <property type="entry name" value="EME1/EME2_C"/>
</dbReference>
<keyword evidence="20" id="KW-1185">Reference proteome</keyword>
<dbReference type="GO" id="GO:0000727">
    <property type="term" value="P:double-strand break repair via break-induced replication"/>
    <property type="evidence" value="ECO:0007669"/>
    <property type="project" value="UniProtKB-UniRule"/>
</dbReference>